<name>A0A3M6U834_POCDA</name>
<feature type="transmembrane region" description="Helical" evidence="10">
    <location>
        <begin position="28"/>
        <end position="46"/>
    </location>
</feature>
<protein>
    <recommendedName>
        <fullName evidence="13">Sulfotransferase domain-containing protein</fullName>
    </recommendedName>
</protein>
<evidence type="ECO:0000256" key="6">
    <source>
        <dbReference type="ARBA" id="ARBA00022989"/>
    </source>
</evidence>
<keyword evidence="9" id="KW-0325">Glycoprotein</keyword>
<evidence type="ECO:0000313" key="11">
    <source>
        <dbReference type="EMBL" id="RMX49830.1"/>
    </source>
</evidence>
<evidence type="ECO:0000256" key="10">
    <source>
        <dbReference type="SAM" id="Phobius"/>
    </source>
</evidence>
<dbReference type="GO" id="GO:0000139">
    <property type="term" value="C:Golgi membrane"/>
    <property type="evidence" value="ECO:0007669"/>
    <property type="project" value="UniProtKB-SubCell"/>
</dbReference>
<keyword evidence="4 10" id="KW-0812">Transmembrane</keyword>
<dbReference type="GO" id="GO:0001733">
    <property type="term" value="F:galactosylceramide sulfotransferase activity"/>
    <property type="evidence" value="ECO:0007669"/>
    <property type="project" value="InterPro"/>
</dbReference>
<dbReference type="Gene3D" id="3.40.50.300">
    <property type="entry name" value="P-loop containing nucleotide triphosphate hydrolases"/>
    <property type="match status" value="2"/>
</dbReference>
<dbReference type="SUPFAM" id="SSF52540">
    <property type="entry name" value="P-loop containing nucleoside triphosphate hydrolases"/>
    <property type="match status" value="1"/>
</dbReference>
<dbReference type="OrthoDB" id="514299at2759"/>
<reference evidence="11 12" key="1">
    <citation type="journal article" date="2018" name="Sci. Rep.">
        <title>Comparative analysis of the Pocillopora damicornis genome highlights role of immune system in coral evolution.</title>
        <authorList>
            <person name="Cunning R."/>
            <person name="Bay R.A."/>
            <person name="Gillette P."/>
            <person name="Baker A.C."/>
            <person name="Traylor-Knowles N."/>
        </authorList>
    </citation>
    <scope>NUCLEOTIDE SEQUENCE [LARGE SCALE GENOMIC DNA]</scope>
    <source>
        <strain evidence="11">RSMAS</strain>
        <tissue evidence="11">Whole animal</tissue>
    </source>
</reference>
<keyword evidence="8 10" id="KW-0472">Membrane</keyword>
<dbReference type="EMBL" id="RCHS01002051">
    <property type="protein sequence ID" value="RMX49830.1"/>
    <property type="molecule type" value="Genomic_DNA"/>
</dbReference>
<dbReference type="InterPro" id="IPR009729">
    <property type="entry name" value="Gal-3-0_sulfotransfrase"/>
</dbReference>
<evidence type="ECO:0000256" key="7">
    <source>
        <dbReference type="ARBA" id="ARBA00023034"/>
    </source>
</evidence>
<gene>
    <name evidence="11" type="ORF">pdam_00009123</name>
</gene>
<keyword evidence="7" id="KW-0333">Golgi apparatus</keyword>
<sequence>MHVLCPFAGYDPDCRGAIKDMMQFHKRVIMVFSTLLLASWLVLQLFERDLCSKSLSLERKLMEVDPLEQSTDKLQLQCKPANNILFLKTHKTGSSTVTNILNRYGDTRSLIFAMPATKKSYSFYWPLSFSLRFTQVLWKAPNILCNHARYKKAPMNWLFPKQTTHYLMKNPALFDLGLDTKYHDDLSLVQNYIRFLQREFDVVMLMEYFDESLVLLKRRLCWKIDDILYFKLNERRDTDKQNLSNDVREKIVKWNSGDELLYNAFKRKLWEMIAEEGPDFFKDLAIFRRQLKCVKMTCLQEGNFLTRPYAGRLVRGYVVKANISKSLNESCSRMIMNEIPYLDYHREKLTSEQELSSMNWESLDSQPRLCEPVRNILFLKTHKTGSSTITNILNRYGDKNDLIITLPVKSFLFHWPSSFRLSFVESTYGRPPNILCNHARYNKVPMNWLFPKETSRYITILRDPVMQFESVFNFFHLWYHFDGLQKARFKLEAFLDNSTLYFDQVKEKVGRYITLNLIKNPTLFDLGLDTDFYENLTAVRDYIRFVAQEFDIVMLMEYFDESLVLLKRRFCWKFEDILYFKLNERGEQHVRNKDLSKKVREQIKKWNAGDVLLYDYFNKTLWRMIGDEGPEFYRDLSIFQQKLKAVKSACVQEYNVLTPLIPGKRIFVHGYALRTNISKELYKTCYKMTLNEAPFMTYHRKKKTKNFEAIDNSVNKP</sequence>
<keyword evidence="6 10" id="KW-1133">Transmembrane helix</keyword>
<evidence type="ECO:0000256" key="8">
    <source>
        <dbReference type="ARBA" id="ARBA00023136"/>
    </source>
</evidence>
<evidence type="ECO:0008006" key="13">
    <source>
        <dbReference type="Google" id="ProtNLM"/>
    </source>
</evidence>
<evidence type="ECO:0000256" key="1">
    <source>
        <dbReference type="ARBA" id="ARBA00004323"/>
    </source>
</evidence>
<keyword evidence="12" id="KW-1185">Reference proteome</keyword>
<dbReference type="PANTHER" id="PTHR14647">
    <property type="entry name" value="GALACTOSE-3-O-SULFOTRANSFERASE"/>
    <property type="match status" value="1"/>
</dbReference>
<keyword evidence="3" id="KW-0808">Transferase</keyword>
<comment type="subcellular location">
    <subcellularLocation>
        <location evidence="1">Golgi apparatus membrane</location>
        <topology evidence="1">Single-pass type II membrane protein</topology>
    </subcellularLocation>
</comment>
<dbReference type="GO" id="GO:0009247">
    <property type="term" value="P:glycolipid biosynthetic process"/>
    <property type="evidence" value="ECO:0007669"/>
    <property type="project" value="InterPro"/>
</dbReference>
<evidence type="ECO:0000256" key="9">
    <source>
        <dbReference type="ARBA" id="ARBA00023180"/>
    </source>
</evidence>
<organism evidence="11 12">
    <name type="scientific">Pocillopora damicornis</name>
    <name type="common">Cauliflower coral</name>
    <name type="synonym">Millepora damicornis</name>
    <dbReference type="NCBI Taxonomy" id="46731"/>
    <lineage>
        <taxon>Eukaryota</taxon>
        <taxon>Metazoa</taxon>
        <taxon>Cnidaria</taxon>
        <taxon>Anthozoa</taxon>
        <taxon>Hexacorallia</taxon>
        <taxon>Scleractinia</taxon>
        <taxon>Astrocoeniina</taxon>
        <taxon>Pocilloporidae</taxon>
        <taxon>Pocillopora</taxon>
    </lineage>
</organism>
<evidence type="ECO:0000256" key="4">
    <source>
        <dbReference type="ARBA" id="ARBA00022692"/>
    </source>
</evidence>
<proteinExistence type="inferred from homology"/>
<evidence type="ECO:0000313" key="12">
    <source>
        <dbReference type="Proteomes" id="UP000275408"/>
    </source>
</evidence>
<dbReference type="AlphaFoldDB" id="A0A3M6U834"/>
<evidence type="ECO:0000256" key="2">
    <source>
        <dbReference type="ARBA" id="ARBA00008124"/>
    </source>
</evidence>
<dbReference type="PANTHER" id="PTHR14647:SF87">
    <property type="entry name" value="PUTATIVE-RELATED"/>
    <property type="match status" value="1"/>
</dbReference>
<dbReference type="Pfam" id="PF06990">
    <property type="entry name" value="Gal-3-0_sulfotr"/>
    <property type="match status" value="3"/>
</dbReference>
<dbReference type="STRING" id="46731.A0A3M6U834"/>
<keyword evidence="5" id="KW-0735">Signal-anchor</keyword>
<comment type="caution">
    <text evidence="11">The sequence shown here is derived from an EMBL/GenBank/DDBJ whole genome shotgun (WGS) entry which is preliminary data.</text>
</comment>
<accession>A0A3M6U834</accession>
<dbReference type="Proteomes" id="UP000275408">
    <property type="component" value="Unassembled WGS sequence"/>
</dbReference>
<comment type="similarity">
    <text evidence="2">Belongs to the galactose-3-O-sulfotransferase family.</text>
</comment>
<dbReference type="InterPro" id="IPR027417">
    <property type="entry name" value="P-loop_NTPase"/>
</dbReference>
<evidence type="ECO:0000256" key="3">
    <source>
        <dbReference type="ARBA" id="ARBA00022679"/>
    </source>
</evidence>
<evidence type="ECO:0000256" key="5">
    <source>
        <dbReference type="ARBA" id="ARBA00022968"/>
    </source>
</evidence>